<organism evidence="3 4">
    <name type="scientific">Gymnodinialimonas ceratoperidinii</name>
    <dbReference type="NCBI Taxonomy" id="2856823"/>
    <lineage>
        <taxon>Bacteria</taxon>
        <taxon>Pseudomonadati</taxon>
        <taxon>Pseudomonadota</taxon>
        <taxon>Alphaproteobacteria</taxon>
        <taxon>Rhodobacterales</taxon>
        <taxon>Paracoccaceae</taxon>
        <taxon>Gymnodinialimonas</taxon>
    </lineage>
</organism>
<sequence length="78" mass="7974">MEQDIQGDVDPPSTRSAKDTAMFIRSILSIAVVASFVFGAVAEASPQRPTTGLTAQIDGLTAPAPRTGAQTGGLGTTR</sequence>
<gene>
    <name evidence="3" type="ORF">KYE46_12085</name>
</gene>
<feature type="region of interest" description="Disordered" evidence="1">
    <location>
        <begin position="45"/>
        <end position="78"/>
    </location>
</feature>
<evidence type="ECO:0000313" key="4">
    <source>
        <dbReference type="Proteomes" id="UP000825009"/>
    </source>
</evidence>
<evidence type="ECO:0000313" key="3">
    <source>
        <dbReference type="EMBL" id="QXT38672.1"/>
    </source>
</evidence>
<accession>A0A8F6TVV3</accession>
<evidence type="ECO:0000256" key="2">
    <source>
        <dbReference type="SAM" id="Phobius"/>
    </source>
</evidence>
<dbReference type="AlphaFoldDB" id="A0A8F6TVV3"/>
<dbReference type="KEGG" id="gce:KYE46_12085"/>
<feature type="transmembrane region" description="Helical" evidence="2">
    <location>
        <begin position="22"/>
        <end position="42"/>
    </location>
</feature>
<dbReference type="RefSeq" id="WP_219000868.1">
    <property type="nucleotide sequence ID" value="NZ_CP079194.1"/>
</dbReference>
<keyword evidence="2" id="KW-1133">Transmembrane helix</keyword>
<name>A0A8F6TVV3_9RHOB</name>
<dbReference type="Proteomes" id="UP000825009">
    <property type="component" value="Chromosome"/>
</dbReference>
<evidence type="ECO:0000256" key="1">
    <source>
        <dbReference type="SAM" id="MobiDB-lite"/>
    </source>
</evidence>
<protein>
    <submittedName>
        <fullName evidence="3">Uncharacterized protein</fullName>
    </submittedName>
</protein>
<keyword evidence="2" id="KW-0812">Transmembrane</keyword>
<reference evidence="3 4" key="1">
    <citation type="submission" date="2021-07" db="EMBL/GenBank/DDBJ databases">
        <title>A novel Jannaschia species isolated from marine dinoflagellate Ceratoperidinium margalefii.</title>
        <authorList>
            <person name="Jiang Y."/>
            <person name="Li Z."/>
        </authorList>
    </citation>
    <scope>NUCLEOTIDE SEQUENCE [LARGE SCALE GENOMIC DNA]</scope>
    <source>
        <strain evidence="3 4">J12C1-MA-4</strain>
    </source>
</reference>
<keyword evidence="2" id="KW-0472">Membrane</keyword>
<keyword evidence="4" id="KW-1185">Reference proteome</keyword>
<dbReference type="EMBL" id="CP079194">
    <property type="protein sequence ID" value="QXT38672.1"/>
    <property type="molecule type" value="Genomic_DNA"/>
</dbReference>
<proteinExistence type="predicted"/>